<evidence type="ECO:0000256" key="3">
    <source>
        <dbReference type="ARBA" id="ARBA00023306"/>
    </source>
</evidence>
<dbReference type="Pfam" id="PF02984">
    <property type="entry name" value="Cyclin_C"/>
    <property type="match status" value="1"/>
</dbReference>
<evidence type="ECO:0000256" key="1">
    <source>
        <dbReference type="ARBA" id="ARBA00022618"/>
    </source>
</evidence>
<dbReference type="InterPro" id="IPR013763">
    <property type="entry name" value="Cyclin-like_dom"/>
</dbReference>
<dbReference type="FunFam" id="1.10.472.10:FF:000001">
    <property type="entry name" value="G2/mitotic-specific cyclin"/>
    <property type="match status" value="1"/>
</dbReference>
<keyword evidence="1" id="KW-0132">Cell division</keyword>
<dbReference type="RefSeq" id="XP_037225126.1">
    <property type="nucleotide sequence ID" value="XM_037357216.1"/>
</dbReference>
<evidence type="ECO:0000256" key="5">
    <source>
        <dbReference type="SAM" id="MobiDB-lite"/>
    </source>
</evidence>
<dbReference type="InterPro" id="IPR004367">
    <property type="entry name" value="Cyclin_C-dom"/>
</dbReference>
<dbReference type="SMART" id="SM00385">
    <property type="entry name" value="CYCLIN"/>
    <property type="match status" value="2"/>
</dbReference>
<name>A0A8H6TAU4_9AGAR</name>
<dbReference type="CDD" id="cd20512">
    <property type="entry name" value="CYCLIN_CLBs_yeast_rpt2"/>
    <property type="match status" value="1"/>
</dbReference>
<gene>
    <name evidence="8" type="ORF">MIND_00024500</name>
</gene>
<dbReference type="Pfam" id="PF00134">
    <property type="entry name" value="Cyclin_N"/>
    <property type="match status" value="1"/>
</dbReference>
<organism evidence="8 9">
    <name type="scientific">Mycena indigotica</name>
    <dbReference type="NCBI Taxonomy" id="2126181"/>
    <lineage>
        <taxon>Eukaryota</taxon>
        <taxon>Fungi</taxon>
        <taxon>Dikarya</taxon>
        <taxon>Basidiomycota</taxon>
        <taxon>Agaricomycotina</taxon>
        <taxon>Agaricomycetes</taxon>
        <taxon>Agaricomycetidae</taxon>
        <taxon>Agaricales</taxon>
        <taxon>Marasmiineae</taxon>
        <taxon>Mycenaceae</taxon>
        <taxon>Mycena</taxon>
    </lineage>
</organism>
<dbReference type="InterPro" id="IPR036915">
    <property type="entry name" value="Cyclin-like_sf"/>
</dbReference>
<dbReference type="OrthoDB" id="5590282at2759"/>
<dbReference type="InterPro" id="IPR006671">
    <property type="entry name" value="Cyclin_N"/>
</dbReference>
<dbReference type="AlphaFoldDB" id="A0A8H6TAU4"/>
<dbReference type="PANTHER" id="PTHR10177">
    <property type="entry name" value="CYCLINS"/>
    <property type="match status" value="1"/>
</dbReference>
<dbReference type="Proteomes" id="UP000636479">
    <property type="component" value="Unassembled WGS sequence"/>
</dbReference>
<dbReference type="GO" id="GO:0016538">
    <property type="term" value="F:cyclin-dependent protein serine/threonine kinase regulator activity"/>
    <property type="evidence" value="ECO:0007669"/>
    <property type="project" value="InterPro"/>
</dbReference>
<dbReference type="GO" id="GO:0044772">
    <property type="term" value="P:mitotic cell cycle phase transition"/>
    <property type="evidence" value="ECO:0007669"/>
    <property type="project" value="InterPro"/>
</dbReference>
<comment type="caution">
    <text evidence="8">The sequence shown here is derived from an EMBL/GenBank/DDBJ whole genome shotgun (WGS) entry which is preliminary data.</text>
</comment>
<dbReference type="Gene3D" id="1.10.472.10">
    <property type="entry name" value="Cyclin-like"/>
    <property type="match status" value="2"/>
</dbReference>
<evidence type="ECO:0000259" key="6">
    <source>
        <dbReference type="SMART" id="SM00385"/>
    </source>
</evidence>
<comment type="similarity">
    <text evidence="4">Belongs to the cyclin family.</text>
</comment>
<dbReference type="SMART" id="SM01332">
    <property type="entry name" value="Cyclin_C"/>
    <property type="match status" value="1"/>
</dbReference>
<evidence type="ECO:0000313" key="9">
    <source>
        <dbReference type="Proteomes" id="UP000636479"/>
    </source>
</evidence>
<evidence type="ECO:0000313" key="8">
    <source>
        <dbReference type="EMBL" id="KAF7315103.1"/>
    </source>
</evidence>
<feature type="domain" description="Cyclin C-terminal" evidence="7">
    <location>
        <begin position="332"/>
        <end position="446"/>
    </location>
</feature>
<feature type="compositionally biased region" description="Basic residues" evidence="5">
    <location>
        <begin position="1"/>
        <end position="11"/>
    </location>
</feature>
<feature type="compositionally biased region" description="Acidic residues" evidence="5">
    <location>
        <begin position="171"/>
        <end position="188"/>
    </location>
</feature>
<feature type="domain" description="Cyclin-like" evidence="6">
    <location>
        <begin position="239"/>
        <end position="323"/>
    </location>
</feature>
<dbReference type="GO" id="GO:0051301">
    <property type="term" value="P:cell division"/>
    <property type="evidence" value="ECO:0007669"/>
    <property type="project" value="UniProtKB-KW"/>
</dbReference>
<dbReference type="SUPFAM" id="SSF47954">
    <property type="entry name" value="Cyclin-like"/>
    <property type="match status" value="2"/>
</dbReference>
<sequence length="489" mass="54292">MASRIPIRRPRTAGAENETRSTHQAIQRGKAAVSRQTLSKPPSEKPVLVASTKSHATTSISAVEVPGSAKRKREALREVTDRNRSRALSITGKAKAGPSDGRKIIALPKKSAAATRVTKENARPVAGRSLTAVQEAIDVDEDDGPSAKRQRTSSVGPEEEAFVAAELGSASDDEEEADPDGDDWEDLDAADHDDPSMASEYVVEIQEYVRQTELKTMPNPKYILSQPEITWAMRALLNEWLIQVHLRFSLLPETLFLCANLIDRFLSTRTASTNKLQLVGMACLLIAAKYEETIAPAVENYVIISEGATTAQEMLTAEQHILRSINWDMSYTGPMHFLRRISKADNYAPHTRTLGKYLAEIYLLDHRLLGVPPSMISAAAMWLARLALGETTWTPTLAHYAGYRESALIPVANVMLRYLLQPIKHESFYKKYAGKRNLKVSVYMRQWVLARWPESAKVDLALDLAALKHDNRLKRSAQLGPEDDGDQTI</sequence>
<feature type="compositionally biased region" description="Polar residues" evidence="5">
    <location>
        <begin position="51"/>
        <end position="61"/>
    </location>
</feature>
<dbReference type="PIRSF" id="PIRSF001771">
    <property type="entry name" value="Cyclin_A_B_D_E"/>
    <property type="match status" value="1"/>
</dbReference>
<reference evidence="8" key="1">
    <citation type="submission" date="2020-05" db="EMBL/GenBank/DDBJ databases">
        <title>Mycena genomes resolve the evolution of fungal bioluminescence.</title>
        <authorList>
            <person name="Tsai I.J."/>
        </authorList>
    </citation>
    <scope>NUCLEOTIDE SEQUENCE</scope>
    <source>
        <strain evidence="8">171206Taipei</strain>
    </source>
</reference>
<accession>A0A8H6TAU4</accession>
<dbReference type="GeneID" id="59339732"/>
<keyword evidence="3" id="KW-0131">Cell cycle</keyword>
<dbReference type="InterPro" id="IPR046965">
    <property type="entry name" value="Cyclin_A/B-like"/>
</dbReference>
<proteinExistence type="inferred from homology"/>
<dbReference type="InterPro" id="IPR039361">
    <property type="entry name" value="Cyclin"/>
</dbReference>
<keyword evidence="9" id="KW-1185">Reference proteome</keyword>
<feature type="compositionally biased region" description="Basic and acidic residues" evidence="5">
    <location>
        <begin position="75"/>
        <end position="84"/>
    </location>
</feature>
<evidence type="ECO:0000256" key="2">
    <source>
        <dbReference type="ARBA" id="ARBA00023127"/>
    </source>
</evidence>
<evidence type="ECO:0000259" key="7">
    <source>
        <dbReference type="SMART" id="SM01332"/>
    </source>
</evidence>
<feature type="region of interest" description="Disordered" evidence="5">
    <location>
        <begin position="1"/>
        <end position="102"/>
    </location>
</feature>
<protein>
    <submittedName>
        <fullName evidence="8">MFS domain-containing protein</fullName>
    </submittedName>
</protein>
<feature type="region of interest" description="Disordered" evidence="5">
    <location>
        <begin position="137"/>
        <end position="193"/>
    </location>
</feature>
<evidence type="ECO:0000256" key="4">
    <source>
        <dbReference type="RuleBase" id="RU000383"/>
    </source>
</evidence>
<keyword evidence="2 4" id="KW-0195">Cyclin</keyword>
<feature type="domain" description="Cyclin-like" evidence="6">
    <location>
        <begin position="336"/>
        <end position="417"/>
    </location>
</feature>
<dbReference type="EMBL" id="JACAZF010000001">
    <property type="protein sequence ID" value="KAF7315103.1"/>
    <property type="molecule type" value="Genomic_DNA"/>
</dbReference>